<evidence type="ECO:0008006" key="4">
    <source>
        <dbReference type="Google" id="ProtNLM"/>
    </source>
</evidence>
<evidence type="ECO:0000256" key="1">
    <source>
        <dbReference type="SAM" id="MobiDB-lite"/>
    </source>
</evidence>
<gene>
    <name evidence="2" type="ORF">TPAB3V08_LOCUS4084</name>
</gene>
<dbReference type="Gene3D" id="2.40.50.40">
    <property type="match status" value="1"/>
</dbReference>
<accession>A0ABN7NVH9</accession>
<proteinExistence type="predicted"/>
<feature type="compositionally biased region" description="Gly residues" evidence="1">
    <location>
        <begin position="54"/>
        <end position="64"/>
    </location>
</feature>
<dbReference type="Proteomes" id="UP001153148">
    <property type="component" value="Unassembled WGS sequence"/>
</dbReference>
<evidence type="ECO:0000313" key="3">
    <source>
        <dbReference type="Proteomes" id="UP001153148"/>
    </source>
</evidence>
<evidence type="ECO:0000313" key="2">
    <source>
        <dbReference type="EMBL" id="CAG2057102.1"/>
    </source>
</evidence>
<reference evidence="2" key="1">
    <citation type="submission" date="2021-03" db="EMBL/GenBank/DDBJ databases">
        <authorList>
            <person name="Tran Van P."/>
        </authorList>
    </citation>
    <scope>NUCLEOTIDE SEQUENCE</scope>
</reference>
<name>A0ABN7NVH9_TIMPD</name>
<feature type="non-terminal residue" evidence="2">
    <location>
        <position position="163"/>
    </location>
</feature>
<sequence length="163" mass="17483">MSLETRVPGLVKTMCSQLCTGEQMCSAAHAHQKKRDTEISSQICPLSSSSGDMFGGSELGGAGGDKSPAPSGTYHPNGDSLAPAVPEILMENTEGRSYLYIKSNEQNTWEPVDNMQACDKLVETFENNLTKQKAMQQQKIAAKAEPIIAPPRTALAPSQKANQ</sequence>
<keyword evidence="3" id="KW-1185">Reference proteome</keyword>
<protein>
    <recommendedName>
        <fullName evidence="4">Chromo domain-containing protein</fullName>
    </recommendedName>
</protein>
<feature type="region of interest" description="Disordered" evidence="1">
    <location>
        <begin position="54"/>
        <end position="82"/>
    </location>
</feature>
<dbReference type="EMBL" id="CAJPIN010004870">
    <property type="protein sequence ID" value="CAG2057102.1"/>
    <property type="molecule type" value="Genomic_DNA"/>
</dbReference>
<comment type="caution">
    <text evidence="2">The sequence shown here is derived from an EMBL/GenBank/DDBJ whole genome shotgun (WGS) entry which is preliminary data.</text>
</comment>
<organism evidence="2 3">
    <name type="scientific">Timema podura</name>
    <name type="common">Walking stick</name>
    <dbReference type="NCBI Taxonomy" id="61482"/>
    <lineage>
        <taxon>Eukaryota</taxon>
        <taxon>Metazoa</taxon>
        <taxon>Ecdysozoa</taxon>
        <taxon>Arthropoda</taxon>
        <taxon>Hexapoda</taxon>
        <taxon>Insecta</taxon>
        <taxon>Pterygota</taxon>
        <taxon>Neoptera</taxon>
        <taxon>Polyneoptera</taxon>
        <taxon>Phasmatodea</taxon>
        <taxon>Timematodea</taxon>
        <taxon>Timematoidea</taxon>
        <taxon>Timematidae</taxon>
        <taxon>Timema</taxon>
    </lineage>
</organism>